<protein>
    <submittedName>
        <fullName evidence="1">Glutamate receptor ionotropic, NMDA 2A</fullName>
    </submittedName>
</protein>
<sequence>MKPPFKFATTLHGNTDVLMKKSFPVMHAYMRQFNQTSPVEGVRAVKKG</sequence>
<reference evidence="1 2" key="1">
    <citation type="submission" date="2019-05" db="EMBL/GenBank/DDBJ databases">
        <title>Another draft genome of Portunus trituberculatus and its Hox gene families provides insights of decapod evolution.</title>
        <authorList>
            <person name="Jeong J.-H."/>
            <person name="Song I."/>
            <person name="Kim S."/>
            <person name="Choi T."/>
            <person name="Kim D."/>
            <person name="Ryu S."/>
            <person name="Kim W."/>
        </authorList>
    </citation>
    <scope>NUCLEOTIDE SEQUENCE [LARGE SCALE GENOMIC DNA]</scope>
    <source>
        <tissue evidence="1">Muscle</tissue>
    </source>
</reference>
<organism evidence="1 2">
    <name type="scientific">Portunus trituberculatus</name>
    <name type="common">Swimming crab</name>
    <name type="synonym">Neptunus trituberculatus</name>
    <dbReference type="NCBI Taxonomy" id="210409"/>
    <lineage>
        <taxon>Eukaryota</taxon>
        <taxon>Metazoa</taxon>
        <taxon>Ecdysozoa</taxon>
        <taxon>Arthropoda</taxon>
        <taxon>Crustacea</taxon>
        <taxon>Multicrustacea</taxon>
        <taxon>Malacostraca</taxon>
        <taxon>Eumalacostraca</taxon>
        <taxon>Eucarida</taxon>
        <taxon>Decapoda</taxon>
        <taxon>Pleocyemata</taxon>
        <taxon>Brachyura</taxon>
        <taxon>Eubrachyura</taxon>
        <taxon>Portunoidea</taxon>
        <taxon>Portunidae</taxon>
        <taxon>Portuninae</taxon>
        <taxon>Portunus</taxon>
    </lineage>
</organism>
<accession>A0A5B7K5W9</accession>
<dbReference type="Gene3D" id="3.40.190.10">
    <property type="entry name" value="Periplasmic binding protein-like II"/>
    <property type="match status" value="1"/>
</dbReference>
<evidence type="ECO:0000313" key="2">
    <source>
        <dbReference type="Proteomes" id="UP000324222"/>
    </source>
</evidence>
<evidence type="ECO:0000313" key="1">
    <source>
        <dbReference type="EMBL" id="MPD00035.1"/>
    </source>
</evidence>
<name>A0A5B7K5W9_PORTR</name>
<dbReference type="AlphaFoldDB" id="A0A5B7K5W9"/>
<keyword evidence="1" id="KW-0675">Receptor</keyword>
<gene>
    <name evidence="1" type="primary">Grin2a_2</name>
    <name evidence="1" type="ORF">E2C01_095483</name>
</gene>
<dbReference type="OrthoDB" id="5984008at2759"/>
<proteinExistence type="predicted"/>
<dbReference type="Proteomes" id="UP000324222">
    <property type="component" value="Unassembled WGS sequence"/>
</dbReference>
<dbReference type="EMBL" id="VSRR010121066">
    <property type="protein sequence ID" value="MPD00035.1"/>
    <property type="molecule type" value="Genomic_DNA"/>
</dbReference>
<comment type="caution">
    <text evidence="1">The sequence shown here is derived from an EMBL/GenBank/DDBJ whole genome shotgun (WGS) entry which is preliminary data.</text>
</comment>
<keyword evidence="2" id="KW-1185">Reference proteome</keyword>